<dbReference type="EMBL" id="CP019312">
    <property type="protein sequence ID" value="APX13812.1"/>
    <property type="molecule type" value="Genomic_DNA"/>
</dbReference>
<gene>
    <name evidence="3" type="ORF">BWR18_10165</name>
</gene>
<name>A0A1P8N0M4_9RHOB</name>
<dbReference type="Pfam" id="PF18945">
    <property type="entry name" value="VipB_2"/>
    <property type="match status" value="1"/>
</dbReference>
<evidence type="ECO:0000259" key="2">
    <source>
        <dbReference type="Pfam" id="PF18945"/>
    </source>
</evidence>
<dbReference type="Proteomes" id="UP000186336">
    <property type="component" value="Chromosome"/>
</dbReference>
<organism evidence="3 4">
    <name type="scientific">Tateyamaria omphalii</name>
    <dbReference type="NCBI Taxonomy" id="299262"/>
    <lineage>
        <taxon>Bacteria</taxon>
        <taxon>Pseudomonadati</taxon>
        <taxon>Pseudomonadota</taxon>
        <taxon>Alphaproteobacteria</taxon>
        <taxon>Rhodobacterales</taxon>
        <taxon>Roseobacteraceae</taxon>
        <taxon>Tateyamaria</taxon>
    </lineage>
</organism>
<dbReference type="AlphaFoldDB" id="A0A1P8N0M4"/>
<dbReference type="PANTHER" id="PTHR35565:SF3">
    <property type="entry name" value="TYPE VI SECRETION SYSTEM SHEATH PROTEIN TSSC1"/>
    <property type="match status" value="1"/>
</dbReference>
<accession>A0A1P8N0M4</accession>
<dbReference type="PANTHER" id="PTHR35565">
    <property type="entry name" value="CYTOPLASMIC PROTEIN-RELATED"/>
    <property type="match status" value="1"/>
</dbReference>
<dbReference type="NCBIfam" id="TIGR03355">
    <property type="entry name" value="VI_chp_2"/>
    <property type="match status" value="1"/>
</dbReference>
<dbReference type="InterPro" id="IPR044031">
    <property type="entry name" value="TssC1_N"/>
</dbReference>
<evidence type="ECO:0000259" key="1">
    <source>
        <dbReference type="Pfam" id="PF05943"/>
    </source>
</evidence>
<feature type="domain" description="TssC1 N-terminal" evidence="1">
    <location>
        <begin position="17"/>
        <end position="327"/>
    </location>
</feature>
<proteinExistence type="predicted"/>
<sequence>MFDEPDQAAAHIAARVDRLISAIDAALTRQVNAILGAPQVRALEARWRALARLVEQAGSDGQVVVRVLDVAWPDLVRDLDRAVEFDQSHLHRVVHDNEFGMPGGVPFGLIVGDYAVSSATDRARGDQVETLARLAAVGAAAFCPIVLGAAADLLGVESLDRIAPHTDLSERRPGRGEEAHAMRWAALRRREDTRFLGLVAPDLVIRAPRARLAPDRADGFTFDEEMRAPLTVIGAFGFASTVMAAYLRSGWFAAIRGADDDGQGGGTVPNWPGHDLGVDRHGLSCQPPATLRLTATQEDALIARGVIPLSTLPLSGTAVFNANPSLHLPTHFDSGAVTENARISAMLQYVLCTSRFAHYLKVLMRDEIGSIAPREAIEKGLSDWLRAYCLGNEDADAALKAEYPLRDASVTVAPLPGRPGAYAATIRLQPHFQLDDISTSFHLVSEAPAGVERNIA</sequence>
<keyword evidence="4" id="KW-1185">Reference proteome</keyword>
<reference evidence="3 4" key="1">
    <citation type="submission" date="2017-01" db="EMBL/GenBank/DDBJ databases">
        <title>Complete genome of Tateyamaria omphalii DOK1-4 isolated from seawater in Dokdo.</title>
        <authorList>
            <person name="Kim J.H."/>
            <person name="Chi W.-J."/>
        </authorList>
    </citation>
    <scope>NUCLEOTIDE SEQUENCE [LARGE SCALE GENOMIC DNA]</scope>
    <source>
        <strain evidence="3 4">DOK1-4</strain>
    </source>
</reference>
<dbReference type="InterPro" id="IPR010269">
    <property type="entry name" value="T6SS_TssC-like"/>
</dbReference>
<feature type="domain" description="TssC1 C-terminal" evidence="2">
    <location>
        <begin position="338"/>
        <end position="446"/>
    </location>
</feature>
<evidence type="ECO:0000313" key="4">
    <source>
        <dbReference type="Proteomes" id="UP000186336"/>
    </source>
</evidence>
<dbReference type="STRING" id="299262.BWR18_10165"/>
<evidence type="ECO:0000313" key="3">
    <source>
        <dbReference type="EMBL" id="APX13812.1"/>
    </source>
</evidence>
<protein>
    <submittedName>
        <fullName evidence="3">Type VI secretion protein</fullName>
    </submittedName>
</protein>
<dbReference type="Pfam" id="PF05943">
    <property type="entry name" value="VipB"/>
    <property type="match status" value="1"/>
</dbReference>
<dbReference type="InterPro" id="IPR044032">
    <property type="entry name" value="TssC1_C"/>
</dbReference>
<dbReference type="KEGG" id="tom:BWR18_10165"/>